<dbReference type="RefSeq" id="WP_353548633.1">
    <property type="nucleotide sequence ID" value="NZ_AP029612.1"/>
</dbReference>
<name>A0AAT9GJZ3_9BACT</name>
<proteinExistence type="predicted"/>
<dbReference type="InterPro" id="IPR029063">
    <property type="entry name" value="SAM-dependent_MTases_sf"/>
</dbReference>
<dbReference type="EMBL" id="AP029612">
    <property type="protein sequence ID" value="BFG70995.1"/>
    <property type="molecule type" value="Genomic_DNA"/>
</dbReference>
<dbReference type="Gene3D" id="3.40.50.150">
    <property type="entry name" value="Vaccinia Virus protein VP39"/>
    <property type="match status" value="1"/>
</dbReference>
<dbReference type="InterPro" id="IPR019410">
    <property type="entry name" value="Methyltransf_16"/>
</dbReference>
<dbReference type="AlphaFoldDB" id="A0AAT9GJZ3"/>
<dbReference type="PANTHER" id="PTHR14614">
    <property type="entry name" value="HEPATOCELLULAR CARCINOMA-ASSOCIATED ANTIGEN"/>
    <property type="match status" value="1"/>
</dbReference>
<sequence length="198" mass="22618">MHQQHQVYKFGEIAVTLVTPKQNQLRKDWQEDRLTHFPFWGKCWPAAEALAGFLAANPHYIKDKKVLELAGGLGLPSLVAATFAAEVCCSDFLPEPLQYIQASAELNHIKHLRTKIINWQQLPKDLSADVLLLSDINYNPSDFDALNTMLQHFLDQQTLILLSTPQRIMGKAFIEKWISYQQHHEVISNDISLFVLGR</sequence>
<organism evidence="1">
    <name type="scientific">Sediminibacterium sp. KACHI17</name>
    <dbReference type="NCBI Taxonomy" id="1751071"/>
    <lineage>
        <taxon>Bacteria</taxon>
        <taxon>Pseudomonadati</taxon>
        <taxon>Bacteroidota</taxon>
        <taxon>Chitinophagia</taxon>
        <taxon>Chitinophagales</taxon>
        <taxon>Chitinophagaceae</taxon>
        <taxon>Sediminibacterium</taxon>
    </lineage>
</organism>
<dbReference type="PANTHER" id="PTHR14614:SF130">
    <property type="entry name" value="PROTEIN-LYSINE N-METHYLTRANSFERASE EEF2KMT"/>
    <property type="match status" value="1"/>
</dbReference>
<evidence type="ECO:0008006" key="2">
    <source>
        <dbReference type="Google" id="ProtNLM"/>
    </source>
</evidence>
<evidence type="ECO:0000313" key="1">
    <source>
        <dbReference type="EMBL" id="BFG70995.1"/>
    </source>
</evidence>
<accession>A0AAT9GJZ3</accession>
<dbReference type="SUPFAM" id="SSF53335">
    <property type="entry name" value="S-adenosyl-L-methionine-dependent methyltransferases"/>
    <property type="match status" value="1"/>
</dbReference>
<protein>
    <recommendedName>
        <fullName evidence="2">Methyltransferase</fullName>
    </recommendedName>
</protein>
<gene>
    <name evidence="1" type="ORF">KACHI17_18760</name>
</gene>
<reference evidence="1" key="1">
    <citation type="submission" date="2024-02" db="EMBL/GenBank/DDBJ databases">
        <title>Sediminibacterium planktonica sp. nov. and Sediminibacterium longus sp. nov., isolated from surface lake and river water.</title>
        <authorList>
            <person name="Watanabe K."/>
            <person name="Takemine S."/>
            <person name="Ishii Y."/>
            <person name="Ogata Y."/>
            <person name="Shindo C."/>
            <person name="Suda W."/>
        </authorList>
    </citation>
    <scope>NUCLEOTIDE SEQUENCE</scope>
    <source>
        <strain evidence="1">KACHI17</strain>
    </source>
</reference>
<dbReference type="Pfam" id="PF10294">
    <property type="entry name" value="Methyltransf_16"/>
    <property type="match status" value="1"/>
</dbReference>